<evidence type="ECO:0000313" key="3">
    <source>
        <dbReference type="Proteomes" id="UP000190037"/>
    </source>
</evidence>
<evidence type="ECO:0000313" key="2">
    <source>
        <dbReference type="EMBL" id="OPC76554.1"/>
    </source>
</evidence>
<name>A0A1T3NI98_9ACTN</name>
<proteinExistence type="predicted"/>
<feature type="region of interest" description="Disordered" evidence="1">
    <location>
        <begin position="1"/>
        <end position="64"/>
    </location>
</feature>
<protein>
    <submittedName>
        <fullName evidence="2">Uncharacterized protein</fullName>
    </submittedName>
</protein>
<sequence length="129" mass="13739">MPQASTSTGRPFESGRVGRARHGATTSSRLSSPVSTRFPNPMARKLSGVTSGGPRPSVPATDHVDAQTCARRACRPDVVDDRRAVGERGNRIGPPCVNKTSVMCETTWRFAEEAAPVESFAGAFRHGMA</sequence>
<organism evidence="2 3">
    <name type="scientific">Embleya scabrispora</name>
    <dbReference type="NCBI Taxonomy" id="159449"/>
    <lineage>
        <taxon>Bacteria</taxon>
        <taxon>Bacillati</taxon>
        <taxon>Actinomycetota</taxon>
        <taxon>Actinomycetes</taxon>
        <taxon>Kitasatosporales</taxon>
        <taxon>Streptomycetaceae</taxon>
        <taxon>Embleya</taxon>
    </lineage>
</organism>
<dbReference type="Proteomes" id="UP000190037">
    <property type="component" value="Unassembled WGS sequence"/>
</dbReference>
<dbReference type="EMBL" id="MWQN01000006">
    <property type="protein sequence ID" value="OPC76554.1"/>
    <property type="molecule type" value="Genomic_DNA"/>
</dbReference>
<dbReference type="AlphaFoldDB" id="A0A1T3NI98"/>
<evidence type="ECO:0000256" key="1">
    <source>
        <dbReference type="SAM" id="MobiDB-lite"/>
    </source>
</evidence>
<reference evidence="2 3" key="1">
    <citation type="submission" date="2017-03" db="EMBL/GenBank/DDBJ databases">
        <title>Draft genome sequence of Streptomyces scabrisporus NF3, endophyte isolated from Amphipterygium adstringens.</title>
        <authorList>
            <person name="Vazquez M."/>
            <person name="Ceapa C.D."/>
            <person name="Rodriguez Luna D."/>
            <person name="Sanchez Esquivel S."/>
        </authorList>
    </citation>
    <scope>NUCLEOTIDE SEQUENCE [LARGE SCALE GENOMIC DNA]</scope>
    <source>
        <strain evidence="2 3">NF3</strain>
    </source>
</reference>
<keyword evidence="3" id="KW-1185">Reference proteome</keyword>
<accession>A0A1T3NI98</accession>
<comment type="caution">
    <text evidence="2">The sequence shown here is derived from an EMBL/GenBank/DDBJ whole genome shotgun (WGS) entry which is preliminary data.</text>
</comment>
<gene>
    <name evidence="2" type="ORF">B4N89_46955</name>
</gene>
<feature type="compositionally biased region" description="Polar residues" evidence="1">
    <location>
        <begin position="24"/>
        <end position="38"/>
    </location>
</feature>